<dbReference type="AlphaFoldDB" id="A0A9D2L994"/>
<evidence type="ECO:0000256" key="1">
    <source>
        <dbReference type="SAM" id="MobiDB-lite"/>
    </source>
</evidence>
<name>A0A9D2L994_9FIRM</name>
<dbReference type="Proteomes" id="UP000886804">
    <property type="component" value="Unassembled WGS sequence"/>
</dbReference>
<evidence type="ECO:0000313" key="3">
    <source>
        <dbReference type="Proteomes" id="UP000886804"/>
    </source>
</evidence>
<sequence>MILREYNRERHEQTLREEGRRQEREESVRILQKEREKHLQAVRQMLLQILQLKGMAMGHVAGWIQREDDPDVLQLWASFAADSDSVEILEKKILESRKENDGPKAGQESYPL</sequence>
<comment type="caution">
    <text evidence="2">The sequence shown here is derived from an EMBL/GenBank/DDBJ whole genome shotgun (WGS) entry which is preliminary data.</text>
</comment>
<reference evidence="2" key="2">
    <citation type="submission" date="2021-04" db="EMBL/GenBank/DDBJ databases">
        <authorList>
            <person name="Gilroy R."/>
        </authorList>
    </citation>
    <scope>NUCLEOTIDE SEQUENCE</scope>
    <source>
        <strain evidence="2">CHK188-4685</strain>
    </source>
</reference>
<proteinExistence type="predicted"/>
<protein>
    <submittedName>
        <fullName evidence="2">Uncharacterized protein</fullName>
    </submittedName>
</protein>
<dbReference type="EMBL" id="DWYS01000133">
    <property type="protein sequence ID" value="HJB08382.1"/>
    <property type="molecule type" value="Genomic_DNA"/>
</dbReference>
<reference evidence="2" key="1">
    <citation type="journal article" date="2021" name="PeerJ">
        <title>Extensive microbial diversity within the chicken gut microbiome revealed by metagenomics and culture.</title>
        <authorList>
            <person name="Gilroy R."/>
            <person name="Ravi A."/>
            <person name="Getino M."/>
            <person name="Pursley I."/>
            <person name="Horton D.L."/>
            <person name="Alikhan N.F."/>
            <person name="Baker D."/>
            <person name="Gharbi K."/>
            <person name="Hall N."/>
            <person name="Watson M."/>
            <person name="Adriaenssens E.M."/>
            <person name="Foster-Nyarko E."/>
            <person name="Jarju S."/>
            <person name="Secka A."/>
            <person name="Antonio M."/>
            <person name="Oren A."/>
            <person name="Chaudhuri R.R."/>
            <person name="La Ragione R."/>
            <person name="Hildebrand F."/>
            <person name="Pallen M.J."/>
        </authorList>
    </citation>
    <scope>NUCLEOTIDE SEQUENCE</scope>
    <source>
        <strain evidence="2">CHK188-4685</strain>
    </source>
</reference>
<organism evidence="2 3">
    <name type="scientific">Candidatus Enterocloster faecavium</name>
    <dbReference type="NCBI Taxonomy" id="2838560"/>
    <lineage>
        <taxon>Bacteria</taxon>
        <taxon>Bacillati</taxon>
        <taxon>Bacillota</taxon>
        <taxon>Clostridia</taxon>
        <taxon>Lachnospirales</taxon>
        <taxon>Lachnospiraceae</taxon>
        <taxon>Enterocloster</taxon>
    </lineage>
</organism>
<accession>A0A9D2L994</accession>
<feature type="region of interest" description="Disordered" evidence="1">
    <location>
        <begin position="1"/>
        <end position="26"/>
    </location>
</feature>
<gene>
    <name evidence="2" type="ORF">H9716_11065</name>
</gene>
<evidence type="ECO:0000313" key="2">
    <source>
        <dbReference type="EMBL" id="HJB08382.1"/>
    </source>
</evidence>